<proteinExistence type="predicted"/>
<gene>
    <name evidence="2" type="ORF">Vafri_7050</name>
</gene>
<feature type="compositionally biased region" description="Gly residues" evidence="1">
    <location>
        <begin position="154"/>
        <end position="173"/>
    </location>
</feature>
<sequence>MRIPNVRSAIAAPSTSRWCVRPSDRSGHSASYISPGPPQPLWLLLLLLLLLILVLQPRHPGAVALDALQPAIEVSATWSGSANDLPSQHRGTSLYRDQSGEAIGQQPRVPYTNATAYDLGCPEPTLLPAALAQATSPRQKVSVPHPGREPGPRSGSGRGADAGGSAGDGGSGSGSRRHSGG</sequence>
<feature type="region of interest" description="Disordered" evidence="1">
    <location>
        <begin position="133"/>
        <end position="181"/>
    </location>
</feature>
<keyword evidence="3" id="KW-1185">Reference proteome</keyword>
<dbReference type="Proteomes" id="UP000747399">
    <property type="component" value="Unassembled WGS sequence"/>
</dbReference>
<comment type="caution">
    <text evidence="2">The sequence shown here is derived from an EMBL/GenBank/DDBJ whole genome shotgun (WGS) entry which is preliminary data.</text>
</comment>
<organism evidence="2 3">
    <name type="scientific">Volvox africanus</name>
    <dbReference type="NCBI Taxonomy" id="51714"/>
    <lineage>
        <taxon>Eukaryota</taxon>
        <taxon>Viridiplantae</taxon>
        <taxon>Chlorophyta</taxon>
        <taxon>core chlorophytes</taxon>
        <taxon>Chlorophyceae</taxon>
        <taxon>CS clade</taxon>
        <taxon>Chlamydomonadales</taxon>
        <taxon>Volvocaceae</taxon>
        <taxon>Volvox</taxon>
    </lineage>
</organism>
<evidence type="ECO:0000313" key="2">
    <source>
        <dbReference type="EMBL" id="GIL50979.1"/>
    </source>
</evidence>
<dbReference type="AlphaFoldDB" id="A0A8J4EWL8"/>
<accession>A0A8J4EWL8</accession>
<feature type="non-terminal residue" evidence="2">
    <location>
        <position position="181"/>
    </location>
</feature>
<evidence type="ECO:0000256" key="1">
    <source>
        <dbReference type="SAM" id="MobiDB-lite"/>
    </source>
</evidence>
<protein>
    <submittedName>
        <fullName evidence="2">Uncharacterized protein</fullName>
    </submittedName>
</protein>
<reference evidence="2" key="1">
    <citation type="journal article" date="2021" name="Proc. Natl. Acad. Sci. U.S.A.">
        <title>Three genomes in the algal genus Volvox reveal the fate of a haploid sex-determining region after a transition to homothallism.</title>
        <authorList>
            <person name="Yamamoto K."/>
            <person name="Hamaji T."/>
            <person name="Kawai-Toyooka H."/>
            <person name="Matsuzaki R."/>
            <person name="Takahashi F."/>
            <person name="Nishimura Y."/>
            <person name="Kawachi M."/>
            <person name="Noguchi H."/>
            <person name="Minakuchi Y."/>
            <person name="Umen J.G."/>
            <person name="Toyoda A."/>
            <person name="Nozaki H."/>
        </authorList>
    </citation>
    <scope>NUCLEOTIDE SEQUENCE</scope>
    <source>
        <strain evidence="2">NIES-3780</strain>
    </source>
</reference>
<name>A0A8J4EWL8_9CHLO</name>
<evidence type="ECO:0000313" key="3">
    <source>
        <dbReference type="Proteomes" id="UP000747399"/>
    </source>
</evidence>
<dbReference type="EMBL" id="BNCO01000010">
    <property type="protein sequence ID" value="GIL50979.1"/>
    <property type="molecule type" value="Genomic_DNA"/>
</dbReference>